<feature type="zinc finger region" description="C3H1-type" evidence="1">
    <location>
        <begin position="1"/>
        <end position="24"/>
    </location>
</feature>
<evidence type="ECO:0000256" key="1">
    <source>
        <dbReference type="PROSITE-ProRule" id="PRU00723"/>
    </source>
</evidence>
<keyword evidence="1" id="KW-0479">Metal-binding</keyword>
<protein>
    <recommendedName>
        <fullName evidence="4">C3H1-type domain-containing protein</fullName>
    </recommendedName>
</protein>
<evidence type="ECO:0000256" key="3">
    <source>
        <dbReference type="SAM" id="MobiDB-lite"/>
    </source>
</evidence>
<evidence type="ECO:0000259" key="4">
    <source>
        <dbReference type="PROSITE" id="PS50103"/>
    </source>
</evidence>
<dbReference type="RefSeq" id="XP_051361071.1">
    <property type="nucleotide sequence ID" value="XM_051507706.1"/>
</dbReference>
<feature type="region of interest" description="Disordered" evidence="3">
    <location>
        <begin position="16"/>
        <end position="43"/>
    </location>
</feature>
<dbReference type="PROSITE" id="PS50103">
    <property type="entry name" value="ZF_C3H1"/>
    <property type="match status" value="1"/>
</dbReference>
<accession>A0A9Q0BD62</accession>
<sequence length="616" mass="63727">MKCMYFQQGRCRFGNECKNEHDQDSSRQTQNRGNPFSPLGNDANQDKYAAKYRINHENVRLDLQQESPSWILSAYGPGRDAPEQLFGGYPREQSFEELRLHYYVSEASGQGQAAIQQAQELYKNAEEQMKTAATNITEACNFIVAAEDKHPNRHDTCQQFSMGAPFGVFEVGKQRAANAGGQAPANPFATGNAQSSSFGAAGGQAAGASPFAAKGNAPAGPPGSAFGQTSSLGQQANPFGSASGGSSFGQPSQSTSTFGQPSQLGAKVNPFAGAAPSSGFGQASAPPATGASGFGQPSQLGPQPSPFAAASGSSFGQPSQQANQGSPFGQASAPPAAQASPFGQASAPPAAQASPFGQVSTTPASSPFAQTNQANAGGSGFGQVGQLGAKVNPFAPTSTAPTTNTAPSPFATTTGQQPQDQNRVNPFGQTSSQQTIASPFAATASNQASNTPGPFGQPSQLGAKPSPFGATTTQTNTNNNAINPFSSQASTGASAAAQPATSTAPANPYPPGSAKQHPPLESYATKTATGRLSTFRNNPVTYNEQNQPGYVTPSGAWTKIWFPDGPPAFNKDTMLDMDAYDEESKKQWMAFAETGEFEGGIMPELPPPRDCVLWNI</sequence>
<feature type="compositionally biased region" description="Low complexity" evidence="3">
    <location>
        <begin position="386"/>
        <end position="414"/>
    </location>
</feature>
<feature type="compositionally biased region" description="Low complexity" evidence="3">
    <location>
        <begin position="294"/>
        <end position="358"/>
    </location>
</feature>
<reference evidence="5" key="1">
    <citation type="journal article" date="2021" name="J Fungi (Basel)">
        <title>Genomic and Metabolomic Analyses of the Marine Fungus Emericellopsis cladophorae: Insights into Saltwater Adaptability Mechanisms and Its Biosynthetic Potential.</title>
        <authorList>
            <person name="Goncalves M.F.M."/>
            <person name="Hilario S."/>
            <person name="Van de Peer Y."/>
            <person name="Esteves A.C."/>
            <person name="Alves A."/>
        </authorList>
    </citation>
    <scope>NUCLEOTIDE SEQUENCE</scope>
    <source>
        <strain evidence="5">MUM 19.33</strain>
    </source>
</reference>
<feature type="compositionally biased region" description="Low complexity" evidence="3">
    <location>
        <begin position="248"/>
        <end position="257"/>
    </location>
</feature>
<proteinExistence type="predicted"/>
<dbReference type="GeneID" id="75829500"/>
<keyword evidence="1" id="KW-0863">Zinc-finger</keyword>
<feature type="domain" description="C3H1-type" evidence="4">
    <location>
        <begin position="1"/>
        <end position="24"/>
    </location>
</feature>
<dbReference type="AlphaFoldDB" id="A0A9Q0BD62"/>
<evidence type="ECO:0000313" key="5">
    <source>
        <dbReference type="EMBL" id="KAI6780215.1"/>
    </source>
</evidence>
<dbReference type="PANTHER" id="PTHR21099">
    <property type="entry name" value="RAD201"/>
    <property type="match status" value="1"/>
</dbReference>
<evidence type="ECO:0000313" key="6">
    <source>
        <dbReference type="Proteomes" id="UP001055219"/>
    </source>
</evidence>
<feature type="compositionally biased region" description="Low complexity" evidence="3">
    <location>
        <begin position="206"/>
        <end position="227"/>
    </location>
</feature>
<keyword evidence="6" id="KW-1185">Reference proteome</keyword>
<comment type="caution">
    <text evidence="5">The sequence shown here is derived from an EMBL/GenBank/DDBJ whole genome shotgun (WGS) entry which is preliminary data.</text>
</comment>
<gene>
    <name evidence="5" type="ORF">J7T54_002994</name>
</gene>
<feature type="compositionally biased region" description="Basic and acidic residues" evidence="3">
    <location>
        <begin position="16"/>
        <end position="25"/>
    </location>
</feature>
<feature type="compositionally biased region" description="Polar residues" evidence="3">
    <location>
        <begin position="228"/>
        <end position="237"/>
    </location>
</feature>
<feature type="compositionally biased region" description="Polar residues" evidence="3">
    <location>
        <begin position="359"/>
        <end position="376"/>
    </location>
</feature>
<dbReference type="OrthoDB" id="20729at2759"/>
<dbReference type="GO" id="GO:0005634">
    <property type="term" value="C:nucleus"/>
    <property type="evidence" value="ECO:0007669"/>
    <property type="project" value="TreeGrafter"/>
</dbReference>
<feature type="compositionally biased region" description="Low complexity" evidence="3">
    <location>
        <begin position="471"/>
        <end position="506"/>
    </location>
</feature>
<keyword evidence="1" id="KW-0862">Zinc</keyword>
<feature type="coiled-coil region" evidence="2">
    <location>
        <begin position="108"/>
        <end position="135"/>
    </location>
</feature>
<dbReference type="GO" id="GO:0008270">
    <property type="term" value="F:zinc ion binding"/>
    <property type="evidence" value="ECO:0007669"/>
    <property type="project" value="UniProtKB-KW"/>
</dbReference>
<dbReference type="PANTHER" id="PTHR21099:SF2">
    <property type="entry name" value="SI:CH211-113E8.11"/>
    <property type="match status" value="1"/>
</dbReference>
<dbReference type="Proteomes" id="UP001055219">
    <property type="component" value="Unassembled WGS sequence"/>
</dbReference>
<name>A0A9Q0BD62_9HYPO</name>
<dbReference type="CDD" id="cd23954">
    <property type="entry name" value="AMO1_CTD"/>
    <property type="match status" value="1"/>
</dbReference>
<feature type="region of interest" description="Disordered" evidence="3">
    <location>
        <begin position="197"/>
        <end position="520"/>
    </location>
</feature>
<keyword evidence="2" id="KW-0175">Coiled coil</keyword>
<dbReference type="Gene3D" id="3.30.1370.210">
    <property type="match status" value="1"/>
</dbReference>
<dbReference type="EMBL" id="JAGIXG020000035">
    <property type="protein sequence ID" value="KAI6780215.1"/>
    <property type="molecule type" value="Genomic_DNA"/>
</dbReference>
<organism evidence="5 6">
    <name type="scientific">Emericellopsis cladophorae</name>
    <dbReference type="NCBI Taxonomy" id="2686198"/>
    <lineage>
        <taxon>Eukaryota</taxon>
        <taxon>Fungi</taxon>
        <taxon>Dikarya</taxon>
        <taxon>Ascomycota</taxon>
        <taxon>Pezizomycotina</taxon>
        <taxon>Sordariomycetes</taxon>
        <taxon>Hypocreomycetidae</taxon>
        <taxon>Hypocreales</taxon>
        <taxon>Bionectriaceae</taxon>
        <taxon>Emericellopsis</taxon>
    </lineage>
</organism>
<evidence type="ECO:0000256" key="2">
    <source>
        <dbReference type="SAM" id="Coils"/>
    </source>
</evidence>
<reference evidence="5" key="2">
    <citation type="submission" date="2022-07" db="EMBL/GenBank/DDBJ databases">
        <authorList>
            <person name="Goncalves M.F.M."/>
            <person name="Hilario S."/>
            <person name="Van De Peer Y."/>
            <person name="Esteves A.C."/>
            <person name="Alves A."/>
        </authorList>
    </citation>
    <scope>NUCLEOTIDE SEQUENCE</scope>
    <source>
        <strain evidence="5">MUM 19.33</strain>
    </source>
</reference>
<dbReference type="InterPro" id="IPR000571">
    <property type="entry name" value="Znf_CCCH"/>
</dbReference>
<feature type="compositionally biased region" description="Polar residues" evidence="3">
    <location>
        <begin position="415"/>
        <end position="460"/>
    </location>
</feature>